<protein>
    <submittedName>
        <fullName evidence="1">Uncharacterized protein</fullName>
    </submittedName>
</protein>
<name>A0A8H3PJX2_9LECA</name>
<organism evidence="1 2">
    <name type="scientific">Alectoria fallacina</name>
    <dbReference type="NCBI Taxonomy" id="1903189"/>
    <lineage>
        <taxon>Eukaryota</taxon>
        <taxon>Fungi</taxon>
        <taxon>Dikarya</taxon>
        <taxon>Ascomycota</taxon>
        <taxon>Pezizomycotina</taxon>
        <taxon>Lecanoromycetes</taxon>
        <taxon>OSLEUM clade</taxon>
        <taxon>Lecanoromycetidae</taxon>
        <taxon>Lecanorales</taxon>
        <taxon>Lecanorineae</taxon>
        <taxon>Parmeliaceae</taxon>
        <taxon>Alectoria</taxon>
    </lineage>
</organism>
<reference evidence="1" key="1">
    <citation type="submission" date="2021-03" db="EMBL/GenBank/DDBJ databases">
        <authorList>
            <person name="Tagirdzhanova G."/>
        </authorList>
    </citation>
    <scope>NUCLEOTIDE SEQUENCE</scope>
</reference>
<dbReference type="Proteomes" id="UP000664203">
    <property type="component" value="Unassembled WGS sequence"/>
</dbReference>
<dbReference type="Pfam" id="PF12796">
    <property type="entry name" value="Ank_2"/>
    <property type="match status" value="1"/>
</dbReference>
<dbReference type="OrthoDB" id="20872at2759"/>
<accession>A0A8H3PJX2</accession>
<comment type="caution">
    <text evidence="1">The sequence shown here is derived from an EMBL/GenBank/DDBJ whole genome shotgun (WGS) entry which is preliminary data.</text>
</comment>
<sequence>MNESLSVSSLGRSRIIVTLILDAGVEIDTTSAKGHMALRISAAFGNQDLVDRLLTRSVSVNFKSLSGFAALHDASLAGRIIVIKQLLYAGVDDAGVDVNAQSSQTWNVFDWVALDPSALSYLLASPHVRYYPTSPASRKSQVRQNICTLARSMLQSRVATDIRVCFLSPCLLTMHDATDAEHAYQLDVRDHAAAEGQSPYIVKCDLCDTGVTGNLYICITCAGRPLYEDCMTQYKEKTKKIRGCKDHAYHAILSHRH</sequence>
<dbReference type="AlphaFoldDB" id="A0A8H3PJX2"/>
<gene>
    <name evidence="1" type="ORF">ALECFALPRED_010011</name>
</gene>
<proteinExistence type="predicted"/>
<dbReference type="InterPro" id="IPR036770">
    <property type="entry name" value="Ankyrin_rpt-contain_sf"/>
</dbReference>
<evidence type="ECO:0000313" key="2">
    <source>
        <dbReference type="Proteomes" id="UP000664203"/>
    </source>
</evidence>
<dbReference type="SUPFAM" id="SSF48403">
    <property type="entry name" value="Ankyrin repeat"/>
    <property type="match status" value="1"/>
</dbReference>
<dbReference type="Gene3D" id="1.25.40.20">
    <property type="entry name" value="Ankyrin repeat-containing domain"/>
    <property type="match status" value="1"/>
</dbReference>
<dbReference type="InterPro" id="IPR002110">
    <property type="entry name" value="Ankyrin_rpt"/>
</dbReference>
<evidence type="ECO:0000313" key="1">
    <source>
        <dbReference type="EMBL" id="CAF9942768.1"/>
    </source>
</evidence>
<dbReference type="EMBL" id="CAJPDR010000807">
    <property type="protein sequence ID" value="CAF9942768.1"/>
    <property type="molecule type" value="Genomic_DNA"/>
</dbReference>
<keyword evidence="2" id="KW-1185">Reference proteome</keyword>